<keyword evidence="1" id="KW-0472">Membrane</keyword>
<dbReference type="EMBL" id="CP036432">
    <property type="protein sequence ID" value="QDV85438.1"/>
    <property type="molecule type" value="Genomic_DNA"/>
</dbReference>
<keyword evidence="1" id="KW-1133">Transmembrane helix</keyword>
<feature type="transmembrane region" description="Helical" evidence="1">
    <location>
        <begin position="60"/>
        <end position="78"/>
    </location>
</feature>
<sequence>MVDRTGDTMLSASAVAESVFCPRAAILTLESRVEERTEDPAFDVMAIYELRVLEAAIVRSFWLVVASVVGVIALYVATKMMMNRGYWLIWLLALPFGLRLLSFLVSELGTLLSLLAKKNLANKAHCVEPDVNSLEMQNVTWWGLLNLGFESVASNQAMQDSDWMVSGKPWRVLRRGSLRIPAFRTKSNSAMPSQQSIAKIMAYCHLLEVSEGFDSPYGIVLMGDSYRGFAVPNRGTFPRIFHNALSELRKVVARVKGQGSDPSPPSEKRKCGDCPFGKPRLVTLRRPTTRDGHELKPHVLQKWRERCHCDCGDRFCWKPPHADNARLTEKG</sequence>
<keyword evidence="1" id="KW-0812">Transmembrane</keyword>
<protein>
    <submittedName>
        <fullName evidence="2">Uncharacterized protein</fullName>
    </submittedName>
</protein>
<gene>
    <name evidence="2" type="ORF">TBK1r_44190</name>
</gene>
<evidence type="ECO:0000256" key="1">
    <source>
        <dbReference type="SAM" id="Phobius"/>
    </source>
</evidence>
<proteinExistence type="predicted"/>
<name>A0ABX5XTT7_9BACT</name>
<evidence type="ECO:0000313" key="3">
    <source>
        <dbReference type="Proteomes" id="UP000318081"/>
    </source>
</evidence>
<feature type="transmembrane region" description="Helical" evidence="1">
    <location>
        <begin position="85"/>
        <end position="105"/>
    </location>
</feature>
<accession>A0ABX5XTT7</accession>
<evidence type="ECO:0000313" key="2">
    <source>
        <dbReference type="EMBL" id="QDV85438.1"/>
    </source>
</evidence>
<dbReference type="Proteomes" id="UP000318081">
    <property type="component" value="Chromosome"/>
</dbReference>
<keyword evidence="3" id="KW-1185">Reference proteome</keyword>
<reference evidence="2 3" key="1">
    <citation type="submission" date="2019-02" db="EMBL/GenBank/DDBJ databases">
        <title>Deep-cultivation of Planctomycetes and their phenomic and genomic characterization uncovers novel biology.</title>
        <authorList>
            <person name="Wiegand S."/>
            <person name="Jogler M."/>
            <person name="Boedeker C."/>
            <person name="Pinto D."/>
            <person name="Vollmers J."/>
            <person name="Rivas-Marin E."/>
            <person name="Kohn T."/>
            <person name="Peeters S.H."/>
            <person name="Heuer A."/>
            <person name="Rast P."/>
            <person name="Oberbeckmann S."/>
            <person name="Bunk B."/>
            <person name="Jeske O."/>
            <person name="Meyerdierks A."/>
            <person name="Storesund J.E."/>
            <person name="Kallscheuer N."/>
            <person name="Luecker S."/>
            <person name="Lage O.M."/>
            <person name="Pohl T."/>
            <person name="Merkel B.J."/>
            <person name="Hornburger P."/>
            <person name="Mueller R.-W."/>
            <person name="Bruemmer F."/>
            <person name="Labrenz M."/>
            <person name="Spormann A.M."/>
            <person name="Op den Camp H."/>
            <person name="Overmann J."/>
            <person name="Amann R."/>
            <person name="Jetten M.S.M."/>
            <person name="Mascher T."/>
            <person name="Medema M.H."/>
            <person name="Devos D.P."/>
            <person name="Kaster A.-K."/>
            <person name="Ovreas L."/>
            <person name="Rohde M."/>
            <person name="Galperin M.Y."/>
            <person name="Jogler C."/>
        </authorList>
    </citation>
    <scope>NUCLEOTIDE SEQUENCE [LARGE SCALE GENOMIC DNA]</scope>
    <source>
        <strain evidence="2 3">TBK1r</strain>
    </source>
</reference>
<dbReference type="RefSeq" id="WP_145215067.1">
    <property type="nucleotide sequence ID" value="NZ_CP036432.1"/>
</dbReference>
<organism evidence="2 3">
    <name type="scientific">Stieleria magnilauensis</name>
    <dbReference type="NCBI Taxonomy" id="2527963"/>
    <lineage>
        <taxon>Bacteria</taxon>
        <taxon>Pseudomonadati</taxon>
        <taxon>Planctomycetota</taxon>
        <taxon>Planctomycetia</taxon>
        <taxon>Pirellulales</taxon>
        <taxon>Pirellulaceae</taxon>
        <taxon>Stieleria</taxon>
    </lineage>
</organism>